<dbReference type="InterPro" id="IPR011009">
    <property type="entry name" value="Kinase-like_dom_sf"/>
</dbReference>
<dbReference type="Proteomes" id="UP001165060">
    <property type="component" value="Unassembled WGS sequence"/>
</dbReference>
<comment type="subcellular location">
    <subcellularLocation>
        <location evidence="1">Membrane</location>
        <topology evidence="1">Multi-pass membrane protein</topology>
    </subcellularLocation>
</comment>
<dbReference type="SUPFAM" id="SSF53822">
    <property type="entry name" value="Periplasmic binding protein-like I"/>
    <property type="match status" value="1"/>
</dbReference>
<keyword evidence="6" id="KW-0418">Kinase</keyword>
<evidence type="ECO:0000256" key="12">
    <source>
        <dbReference type="PROSITE-ProRule" id="PRU10141"/>
    </source>
</evidence>
<evidence type="ECO:0000259" key="14">
    <source>
        <dbReference type="PROSITE" id="PS50011"/>
    </source>
</evidence>
<evidence type="ECO:0000256" key="5">
    <source>
        <dbReference type="ARBA" id="ARBA00022741"/>
    </source>
</evidence>
<keyword evidence="9" id="KW-0472">Membrane</keyword>
<keyword evidence="7 12" id="KW-0067">ATP-binding</keyword>
<evidence type="ECO:0000256" key="6">
    <source>
        <dbReference type="ARBA" id="ARBA00022777"/>
    </source>
</evidence>
<dbReference type="PRINTS" id="PR00248">
    <property type="entry name" value="GPCRMGR"/>
</dbReference>
<name>A0ABQ6MUJ1_9STRA</name>
<dbReference type="InterPro" id="IPR028082">
    <property type="entry name" value="Peripla_BP_I"/>
</dbReference>
<feature type="domain" description="Protein kinase" evidence="14">
    <location>
        <begin position="559"/>
        <end position="927"/>
    </location>
</feature>
<dbReference type="SUPFAM" id="SSF56112">
    <property type="entry name" value="Protein kinase-like (PK-like)"/>
    <property type="match status" value="1"/>
</dbReference>
<keyword evidence="3" id="KW-0808">Transferase</keyword>
<dbReference type="PROSITE" id="PS00108">
    <property type="entry name" value="PROTEIN_KINASE_ST"/>
    <property type="match status" value="1"/>
</dbReference>
<dbReference type="Gene3D" id="3.40.50.2300">
    <property type="match status" value="2"/>
</dbReference>
<keyword evidence="2" id="KW-0723">Serine/threonine-protein kinase</keyword>
<dbReference type="CDD" id="cd06352">
    <property type="entry name" value="PBP1_NPR_GC-like"/>
    <property type="match status" value="1"/>
</dbReference>
<evidence type="ECO:0000313" key="15">
    <source>
        <dbReference type="EMBL" id="GMI32696.1"/>
    </source>
</evidence>
<evidence type="ECO:0000256" key="10">
    <source>
        <dbReference type="ARBA" id="ARBA00023170"/>
    </source>
</evidence>
<keyword evidence="5 12" id="KW-0547">Nucleotide-binding</keyword>
<evidence type="ECO:0000256" key="1">
    <source>
        <dbReference type="ARBA" id="ARBA00004141"/>
    </source>
</evidence>
<evidence type="ECO:0000256" key="11">
    <source>
        <dbReference type="ARBA" id="ARBA00023180"/>
    </source>
</evidence>
<comment type="caution">
    <text evidence="15">The sequence shown here is derived from an EMBL/GenBank/DDBJ whole genome shotgun (WGS) entry which is preliminary data.</text>
</comment>
<dbReference type="PROSITE" id="PS00107">
    <property type="entry name" value="PROTEIN_KINASE_ATP"/>
    <property type="match status" value="1"/>
</dbReference>
<dbReference type="InterPro" id="IPR001828">
    <property type="entry name" value="ANF_lig-bd_rcpt"/>
</dbReference>
<dbReference type="InterPro" id="IPR001245">
    <property type="entry name" value="Ser-Thr/Tyr_kinase_cat_dom"/>
</dbReference>
<dbReference type="EMBL" id="BRYB01000555">
    <property type="protein sequence ID" value="GMI32696.1"/>
    <property type="molecule type" value="Genomic_DNA"/>
</dbReference>
<keyword evidence="4" id="KW-0812">Transmembrane</keyword>
<keyword evidence="16" id="KW-1185">Reference proteome</keyword>
<dbReference type="PROSITE" id="PS50011">
    <property type="entry name" value="PROTEIN_KINASE_DOM"/>
    <property type="match status" value="1"/>
</dbReference>
<evidence type="ECO:0000256" key="13">
    <source>
        <dbReference type="SAM" id="MobiDB-lite"/>
    </source>
</evidence>
<dbReference type="Gene3D" id="3.30.200.20">
    <property type="entry name" value="Phosphorylase Kinase, domain 1"/>
    <property type="match status" value="1"/>
</dbReference>
<feature type="region of interest" description="Disordered" evidence="13">
    <location>
        <begin position="928"/>
        <end position="963"/>
    </location>
</feature>
<evidence type="ECO:0000256" key="8">
    <source>
        <dbReference type="ARBA" id="ARBA00022989"/>
    </source>
</evidence>
<protein>
    <recommendedName>
        <fullName evidence="14">Protein kinase domain-containing protein</fullName>
    </recommendedName>
</protein>
<dbReference type="Pfam" id="PF01094">
    <property type="entry name" value="ANF_receptor"/>
    <property type="match status" value="1"/>
</dbReference>
<evidence type="ECO:0000256" key="4">
    <source>
        <dbReference type="ARBA" id="ARBA00022692"/>
    </source>
</evidence>
<dbReference type="InterPro" id="IPR000719">
    <property type="entry name" value="Prot_kinase_dom"/>
</dbReference>
<keyword evidence="8" id="KW-1133">Transmembrane helix</keyword>
<gene>
    <name evidence="15" type="ORF">TeGR_g10304</name>
</gene>
<reference evidence="15 16" key="1">
    <citation type="journal article" date="2023" name="Commun. Biol.">
        <title>Genome analysis of Parmales, the sister group of diatoms, reveals the evolutionary specialization of diatoms from phago-mixotrophs to photoautotrophs.</title>
        <authorList>
            <person name="Ban H."/>
            <person name="Sato S."/>
            <person name="Yoshikawa S."/>
            <person name="Yamada K."/>
            <person name="Nakamura Y."/>
            <person name="Ichinomiya M."/>
            <person name="Sato N."/>
            <person name="Blanc-Mathieu R."/>
            <person name="Endo H."/>
            <person name="Kuwata A."/>
            <person name="Ogata H."/>
        </authorList>
    </citation>
    <scope>NUCLEOTIDE SEQUENCE [LARGE SCALE GENOMIC DNA]</scope>
</reference>
<evidence type="ECO:0000256" key="3">
    <source>
        <dbReference type="ARBA" id="ARBA00022679"/>
    </source>
</evidence>
<dbReference type="PANTHER" id="PTHR44329">
    <property type="entry name" value="SERINE/THREONINE-PROTEIN KINASE TNNI3K-RELATED"/>
    <property type="match status" value="1"/>
</dbReference>
<dbReference type="InterPro" id="IPR008271">
    <property type="entry name" value="Ser/Thr_kinase_AS"/>
</dbReference>
<accession>A0ABQ6MUJ1</accession>
<evidence type="ECO:0000313" key="16">
    <source>
        <dbReference type="Proteomes" id="UP001165060"/>
    </source>
</evidence>
<sequence>MSKPQIRLGVSMPYSGTGWPVGEQVAPGLLRAVADVNADPDLLPGHELAFTWFDTRCDTMFAPLALQTLELFQPHVFIGPACSTVVQEVVDEFNDPLDPTVFDLPMISWGAANPAFANKDAFPMFSRVVPSYAAHTKALGSLAAEFGWDKIALLGTSDSLFFATHELAEATLEGIAELESDVVSEDSTVDNSEFFEGARDKGIKVFILLGYCSSMRPWLETMAGLEMLEGYAIVTYDLIDSCYSSTEDVGLEELLTTAGVWTLTAAEAGGASQADFFEEIEEGLSNPNATEYDFGPHLSWPFGTVDVDRTSNSDAATAFENSMFVSGGDTREFRSTESPGVYTAFMYDAVMLFANAAHKVMEDTGNPDAYTGTSKPSLGLINNYIRGTSIEGKSGPILLDVMGERGMEIEVAYVDIAADTASRANVVMGAFDPNLERTVWANTEPKVWPGGIVGGSGPGGVTSSNVIDAADGSSGGLPIIPIVAGVVVLLLFAAFKMSQGKAASADSALPVSPDPDMSAKAKINNSASSKKLGALAPSDSSTSSFIPERSTLSEKDLKLDLTQILGKGAFGTVYSGSYHGTHVAIKEISYKLLDIGKLKGEGLVTEAEAAETLKNEIIFAQIIRHPNVITCVGFVKNVKSLYMVMEIADQGALREVLERDAFGDKLRDPDASGDTNRVEDMKPSEQLMSTVNPRRADIVIKAFDEEPYEEEAYDENPEDFSPVQPAASGTLRLHQIGWLRKMKWLAEIARGLQFLHGQRIVYRDLKCDNVLVTQHLEAKLADWGTCVQMKNDSDFAHGRTGTIAFMAPEVYDADSAGYNTQADMYSFGVLILEFALDGRLAENIGRISWTDTDGSAMKGRCRTPSLFARRMNQGQRPRNAAALLQENERKAPKKVELLEKVMNQCLERDPKKRPTAARVQEMLMEVVEEDEASKSASLGLAFKRDNPSTKRGASLRVSDPDLE</sequence>
<dbReference type="InterPro" id="IPR000337">
    <property type="entry name" value="GPCR_3"/>
</dbReference>
<proteinExistence type="predicted"/>
<dbReference type="Gene3D" id="1.10.510.10">
    <property type="entry name" value="Transferase(Phosphotransferase) domain 1"/>
    <property type="match status" value="1"/>
</dbReference>
<evidence type="ECO:0000256" key="9">
    <source>
        <dbReference type="ARBA" id="ARBA00023136"/>
    </source>
</evidence>
<dbReference type="InterPro" id="IPR051681">
    <property type="entry name" value="Ser/Thr_Kinases-Pseudokinases"/>
</dbReference>
<organism evidence="15 16">
    <name type="scientific">Tetraparma gracilis</name>
    <dbReference type="NCBI Taxonomy" id="2962635"/>
    <lineage>
        <taxon>Eukaryota</taxon>
        <taxon>Sar</taxon>
        <taxon>Stramenopiles</taxon>
        <taxon>Ochrophyta</taxon>
        <taxon>Bolidophyceae</taxon>
        <taxon>Parmales</taxon>
        <taxon>Triparmaceae</taxon>
        <taxon>Tetraparma</taxon>
    </lineage>
</organism>
<feature type="binding site" evidence="12">
    <location>
        <position position="586"/>
    </location>
    <ligand>
        <name>ATP</name>
        <dbReference type="ChEBI" id="CHEBI:30616"/>
    </ligand>
</feature>
<evidence type="ECO:0000256" key="2">
    <source>
        <dbReference type="ARBA" id="ARBA00022527"/>
    </source>
</evidence>
<dbReference type="Pfam" id="PF07714">
    <property type="entry name" value="PK_Tyr_Ser-Thr"/>
    <property type="match status" value="1"/>
</dbReference>
<dbReference type="InterPro" id="IPR017441">
    <property type="entry name" value="Protein_kinase_ATP_BS"/>
</dbReference>
<keyword evidence="10" id="KW-0675">Receptor</keyword>
<evidence type="ECO:0000256" key="7">
    <source>
        <dbReference type="ARBA" id="ARBA00022840"/>
    </source>
</evidence>
<dbReference type="PANTHER" id="PTHR44329:SF288">
    <property type="entry name" value="MITOGEN-ACTIVATED PROTEIN KINASE KINASE KINASE 20"/>
    <property type="match status" value="1"/>
</dbReference>
<keyword evidence="11" id="KW-0325">Glycoprotein</keyword>
<dbReference type="SMART" id="SM00220">
    <property type="entry name" value="S_TKc"/>
    <property type="match status" value="1"/>
</dbReference>